<dbReference type="OrthoDB" id="7279151at2"/>
<protein>
    <submittedName>
        <fullName evidence="3">CHAP domain-containing protein</fullName>
    </submittedName>
</protein>
<keyword evidence="4" id="KW-1185">Reference proteome</keyword>
<gene>
    <name evidence="3" type="ORF">DXH95_13935</name>
</gene>
<feature type="signal peptide" evidence="1">
    <location>
        <begin position="1"/>
        <end position="23"/>
    </location>
</feature>
<evidence type="ECO:0000259" key="2">
    <source>
        <dbReference type="PROSITE" id="PS50911"/>
    </source>
</evidence>
<comment type="caution">
    <text evidence="3">The sequence shown here is derived from an EMBL/GenBank/DDBJ whole genome shotgun (WGS) entry which is preliminary data.</text>
</comment>
<dbReference type="AlphaFoldDB" id="A0A371B621"/>
<reference evidence="4" key="1">
    <citation type="submission" date="2018-08" db="EMBL/GenBank/DDBJ databases">
        <authorList>
            <person name="Kim S.-J."/>
            <person name="Jung G.-Y."/>
        </authorList>
    </citation>
    <scope>NUCLEOTIDE SEQUENCE [LARGE SCALE GENOMIC DNA]</scope>
    <source>
        <strain evidence="4">GY_G</strain>
    </source>
</reference>
<dbReference type="SUPFAM" id="SSF54001">
    <property type="entry name" value="Cysteine proteinases"/>
    <property type="match status" value="1"/>
</dbReference>
<keyword evidence="1" id="KW-0732">Signal</keyword>
<feature type="domain" description="Peptidase C51" evidence="2">
    <location>
        <begin position="1"/>
        <end position="126"/>
    </location>
</feature>
<dbReference type="Pfam" id="PF05257">
    <property type="entry name" value="CHAP"/>
    <property type="match status" value="1"/>
</dbReference>
<sequence length="155" mass="16694">MFRKKIVAALGALALLIPAQAMALQCAPFARDVSGIEIFGNAGTWWGQAAGKYERGNEPKVGAVIAFKPTRSMPIGHVGMVSKIVSDREVLIDHANWSVINGRRGQIERGARVLDVSAAGDWSEVRVWYAPVNGLGTSSYPLYGFIYKDGSSNEA</sequence>
<dbReference type="EMBL" id="QRGP01000002">
    <property type="protein sequence ID" value="RDV03004.1"/>
    <property type="molecule type" value="Genomic_DNA"/>
</dbReference>
<organism evidence="3 4">
    <name type="scientific">Sphingorhabdus pulchriflava</name>
    <dbReference type="NCBI Taxonomy" id="2292257"/>
    <lineage>
        <taxon>Bacteria</taxon>
        <taxon>Pseudomonadati</taxon>
        <taxon>Pseudomonadota</taxon>
        <taxon>Alphaproteobacteria</taxon>
        <taxon>Sphingomonadales</taxon>
        <taxon>Sphingomonadaceae</taxon>
        <taxon>Sphingorhabdus</taxon>
    </lineage>
</organism>
<evidence type="ECO:0000313" key="4">
    <source>
        <dbReference type="Proteomes" id="UP000263833"/>
    </source>
</evidence>
<name>A0A371B621_9SPHN</name>
<dbReference type="InterPro" id="IPR038765">
    <property type="entry name" value="Papain-like_cys_pep_sf"/>
</dbReference>
<dbReference type="Proteomes" id="UP000263833">
    <property type="component" value="Unassembled WGS sequence"/>
</dbReference>
<dbReference type="PROSITE" id="PS50911">
    <property type="entry name" value="CHAP"/>
    <property type="match status" value="1"/>
</dbReference>
<accession>A0A371B621</accession>
<dbReference type="InterPro" id="IPR007921">
    <property type="entry name" value="CHAP_dom"/>
</dbReference>
<evidence type="ECO:0000256" key="1">
    <source>
        <dbReference type="SAM" id="SignalP"/>
    </source>
</evidence>
<dbReference type="RefSeq" id="WP_115550107.1">
    <property type="nucleotide sequence ID" value="NZ_QRGP01000002.1"/>
</dbReference>
<dbReference type="Gene3D" id="3.90.1720.10">
    <property type="entry name" value="endopeptidase domain like (from Nostoc punctiforme)"/>
    <property type="match status" value="1"/>
</dbReference>
<proteinExistence type="predicted"/>
<feature type="chain" id="PRO_5016579886" evidence="1">
    <location>
        <begin position="24"/>
        <end position="155"/>
    </location>
</feature>
<evidence type="ECO:0000313" key="3">
    <source>
        <dbReference type="EMBL" id="RDV03004.1"/>
    </source>
</evidence>